<dbReference type="Proteomes" id="UP001629113">
    <property type="component" value="Unassembled WGS sequence"/>
</dbReference>
<evidence type="ECO:0000256" key="5">
    <source>
        <dbReference type="ARBA" id="ARBA00023128"/>
    </source>
</evidence>
<organism evidence="8 9">
    <name type="scientific">Phlyctema vagabunda</name>
    <dbReference type="NCBI Taxonomy" id="108571"/>
    <lineage>
        <taxon>Eukaryota</taxon>
        <taxon>Fungi</taxon>
        <taxon>Dikarya</taxon>
        <taxon>Ascomycota</taxon>
        <taxon>Pezizomycotina</taxon>
        <taxon>Leotiomycetes</taxon>
        <taxon>Helotiales</taxon>
        <taxon>Dermateaceae</taxon>
        <taxon>Phlyctema</taxon>
    </lineage>
</organism>
<gene>
    <name evidence="8" type="ORF">PVAG01_03010</name>
</gene>
<evidence type="ECO:0000256" key="7">
    <source>
        <dbReference type="SAM" id="MobiDB-lite"/>
    </source>
</evidence>
<keyword evidence="5" id="KW-0496">Mitochondrion</keyword>
<keyword evidence="9" id="KW-1185">Reference proteome</keyword>
<evidence type="ECO:0000256" key="4">
    <source>
        <dbReference type="ARBA" id="ARBA00022989"/>
    </source>
</evidence>
<evidence type="ECO:0000256" key="3">
    <source>
        <dbReference type="ARBA" id="ARBA00022792"/>
    </source>
</evidence>
<evidence type="ECO:0000256" key="1">
    <source>
        <dbReference type="ARBA" id="ARBA00004448"/>
    </source>
</evidence>
<dbReference type="Pfam" id="PF02466">
    <property type="entry name" value="Tim17"/>
    <property type="match status" value="1"/>
</dbReference>
<evidence type="ECO:0000313" key="9">
    <source>
        <dbReference type="Proteomes" id="UP001629113"/>
    </source>
</evidence>
<comment type="subcellular location">
    <subcellularLocation>
        <location evidence="1">Mitochondrion inner membrane</location>
        <topology evidence="1">Multi-pass membrane protein</topology>
    </subcellularLocation>
</comment>
<dbReference type="EMBL" id="JBFCZG010000002">
    <property type="protein sequence ID" value="KAL3426219.1"/>
    <property type="molecule type" value="Genomic_DNA"/>
</dbReference>
<keyword evidence="4" id="KW-1133">Transmembrane helix</keyword>
<evidence type="ECO:0000256" key="2">
    <source>
        <dbReference type="ARBA" id="ARBA00022692"/>
    </source>
</evidence>
<comment type="caution">
    <text evidence="8">The sequence shown here is derived from an EMBL/GenBank/DDBJ whole genome shotgun (WGS) entry which is preliminary data.</text>
</comment>
<reference evidence="8 9" key="1">
    <citation type="submission" date="2024-06" db="EMBL/GenBank/DDBJ databases">
        <title>Complete genome of Phlyctema vagabunda strain 19-DSS-EL-015.</title>
        <authorList>
            <person name="Fiorenzani C."/>
        </authorList>
    </citation>
    <scope>NUCLEOTIDE SEQUENCE [LARGE SCALE GENOMIC DNA]</scope>
    <source>
        <strain evidence="8 9">19-DSS-EL-015</strain>
    </source>
</reference>
<sequence>MAPGQEQYHPKDAISAAINGSVVSGAAGAMVSAIQNTLTRRNVSAWGVVTRSGGTIAVFTAMGATYEFTKNASANLRQKDDSLNTAIGGFLAGSMLGLKVGRTPAVVGYGALCAVVLGAFDYTGGRLTGYMKDPAVDEFDRKEELRKNRRRPIQETIEQLGEGRGIYGPGYDERRRQRIKENYGIDVPARS</sequence>
<feature type="region of interest" description="Disordered" evidence="7">
    <location>
        <begin position="150"/>
        <end position="173"/>
    </location>
</feature>
<dbReference type="PANTHER" id="PTHR21382:SF1">
    <property type="entry name" value="NADH DEHYDROGENASE [UBIQUINONE] 1 ALPHA SUBCOMPLEX SUBUNIT 11"/>
    <property type="match status" value="1"/>
</dbReference>
<keyword evidence="2" id="KW-0812">Transmembrane</keyword>
<name>A0ABR4PSH6_9HELO</name>
<dbReference type="PANTHER" id="PTHR21382">
    <property type="entry name" value="NADH-UBIQUINONE OXIDOREDUCTASE SUBUNIT"/>
    <property type="match status" value="1"/>
</dbReference>
<protein>
    <submittedName>
        <fullName evidence="8">Tim17/Tim22/Tim23 family protein</fullName>
    </submittedName>
</protein>
<accession>A0ABR4PSH6</accession>
<evidence type="ECO:0000313" key="8">
    <source>
        <dbReference type="EMBL" id="KAL3426219.1"/>
    </source>
</evidence>
<keyword evidence="3" id="KW-0999">Mitochondrion inner membrane</keyword>
<keyword evidence="6" id="KW-0472">Membrane</keyword>
<dbReference type="InterPro" id="IPR039205">
    <property type="entry name" value="NDUFA11"/>
</dbReference>
<evidence type="ECO:0000256" key="6">
    <source>
        <dbReference type="ARBA" id="ARBA00023136"/>
    </source>
</evidence>
<proteinExistence type="predicted"/>